<dbReference type="Gene3D" id="3.30.2350.10">
    <property type="entry name" value="Pseudouridine synthase"/>
    <property type="match status" value="1"/>
</dbReference>
<evidence type="ECO:0000256" key="3">
    <source>
        <dbReference type="ARBA" id="ARBA00012787"/>
    </source>
</evidence>
<dbReference type="InterPro" id="IPR002501">
    <property type="entry name" value="PsdUridine_synth_N"/>
</dbReference>
<dbReference type="PATRIC" id="fig|1618552.3.peg.465"/>
<protein>
    <recommendedName>
        <fullName evidence="3">tRNA pseudouridine(55) synthase</fullName>
        <ecNumber evidence="3">5.4.99.25</ecNumber>
    </recommendedName>
</protein>
<name>A0A0G0PPR7_9BACT</name>
<evidence type="ECO:0000256" key="4">
    <source>
        <dbReference type="ARBA" id="ARBA00022694"/>
    </source>
</evidence>
<dbReference type="AlphaFoldDB" id="A0A0G0PPR7"/>
<keyword evidence="5" id="KW-0413">Isomerase</keyword>
<evidence type="ECO:0000259" key="6">
    <source>
        <dbReference type="Pfam" id="PF01509"/>
    </source>
</evidence>
<dbReference type="InterPro" id="IPR014780">
    <property type="entry name" value="tRNA_psdUridine_synth_TruB"/>
</dbReference>
<gene>
    <name evidence="7" type="ORF">UT61_C0012G0009</name>
</gene>
<dbReference type="InterPro" id="IPR020103">
    <property type="entry name" value="PsdUridine_synth_cat_dom_sf"/>
</dbReference>
<sequence length="92" mass="10178">MFILIDKDKGMTSHDVVESIRKITGIAKVGHGGTLDPNATGLLIVAIGRSSTKQLGELLKKNKTYEAEVVLGEVRSTDDVVRMCRYHRIILR</sequence>
<reference evidence="7 8" key="1">
    <citation type="journal article" date="2015" name="Nature">
        <title>rRNA introns, odd ribosomes, and small enigmatic genomes across a large radiation of phyla.</title>
        <authorList>
            <person name="Brown C.T."/>
            <person name="Hug L.A."/>
            <person name="Thomas B.C."/>
            <person name="Sharon I."/>
            <person name="Castelle C.J."/>
            <person name="Singh A."/>
            <person name="Wilkins M.J."/>
            <person name="Williams K.H."/>
            <person name="Banfield J.F."/>
        </authorList>
    </citation>
    <scope>NUCLEOTIDE SEQUENCE [LARGE SCALE GENOMIC DNA]</scope>
</reference>
<comment type="caution">
    <text evidence="7">The sequence shown here is derived from an EMBL/GenBank/DDBJ whole genome shotgun (WGS) entry which is preliminary data.</text>
</comment>
<dbReference type="GO" id="GO:0006400">
    <property type="term" value="P:tRNA modification"/>
    <property type="evidence" value="ECO:0007669"/>
    <property type="project" value="TreeGrafter"/>
</dbReference>
<dbReference type="PANTHER" id="PTHR13767">
    <property type="entry name" value="TRNA-PSEUDOURIDINE SYNTHASE"/>
    <property type="match status" value="1"/>
</dbReference>
<dbReference type="GO" id="GO:0160148">
    <property type="term" value="F:tRNA pseudouridine(55) synthase activity"/>
    <property type="evidence" value="ECO:0007669"/>
    <property type="project" value="UniProtKB-EC"/>
</dbReference>
<dbReference type="GO" id="GO:0003723">
    <property type="term" value="F:RNA binding"/>
    <property type="evidence" value="ECO:0007669"/>
    <property type="project" value="InterPro"/>
</dbReference>
<dbReference type="PANTHER" id="PTHR13767:SF2">
    <property type="entry name" value="PSEUDOURIDYLATE SYNTHASE TRUB1"/>
    <property type="match status" value="1"/>
</dbReference>
<organism evidence="7 8">
    <name type="scientific">Candidatus Woesebacteria bacterium GW2011_GWA1_39_8</name>
    <dbReference type="NCBI Taxonomy" id="1618552"/>
    <lineage>
        <taxon>Bacteria</taxon>
        <taxon>Candidatus Woeseibacteriota</taxon>
    </lineage>
</organism>
<evidence type="ECO:0000256" key="2">
    <source>
        <dbReference type="ARBA" id="ARBA00005642"/>
    </source>
</evidence>
<dbReference type="GO" id="GO:1990481">
    <property type="term" value="P:mRNA pseudouridine synthesis"/>
    <property type="evidence" value="ECO:0007669"/>
    <property type="project" value="TreeGrafter"/>
</dbReference>
<feature type="domain" description="Pseudouridine synthase II N-terminal" evidence="6">
    <location>
        <begin position="21"/>
        <end position="80"/>
    </location>
</feature>
<comment type="similarity">
    <text evidence="2">Belongs to the pseudouridine synthase TruB family. Type 1 subfamily.</text>
</comment>
<accession>A0A0G0PPR7</accession>
<evidence type="ECO:0000256" key="5">
    <source>
        <dbReference type="ARBA" id="ARBA00023235"/>
    </source>
</evidence>
<dbReference type="SUPFAM" id="SSF55120">
    <property type="entry name" value="Pseudouridine synthase"/>
    <property type="match status" value="1"/>
</dbReference>
<dbReference type="EMBL" id="LBXL01000012">
    <property type="protein sequence ID" value="KKR30139.1"/>
    <property type="molecule type" value="Genomic_DNA"/>
</dbReference>
<evidence type="ECO:0000256" key="1">
    <source>
        <dbReference type="ARBA" id="ARBA00000385"/>
    </source>
</evidence>
<evidence type="ECO:0000313" key="8">
    <source>
        <dbReference type="Proteomes" id="UP000034793"/>
    </source>
</evidence>
<proteinExistence type="inferred from homology"/>
<evidence type="ECO:0000313" key="7">
    <source>
        <dbReference type="EMBL" id="KKR30139.1"/>
    </source>
</evidence>
<dbReference type="EC" id="5.4.99.25" evidence="3"/>
<keyword evidence="4" id="KW-0819">tRNA processing</keyword>
<comment type="catalytic activity">
    <reaction evidence="1">
        <text>uridine(55) in tRNA = pseudouridine(55) in tRNA</text>
        <dbReference type="Rhea" id="RHEA:42532"/>
        <dbReference type="Rhea" id="RHEA-COMP:10101"/>
        <dbReference type="Rhea" id="RHEA-COMP:10102"/>
        <dbReference type="ChEBI" id="CHEBI:65314"/>
        <dbReference type="ChEBI" id="CHEBI:65315"/>
        <dbReference type="EC" id="5.4.99.25"/>
    </reaction>
</comment>
<dbReference type="Proteomes" id="UP000034793">
    <property type="component" value="Unassembled WGS sequence"/>
</dbReference>
<dbReference type="Pfam" id="PF01509">
    <property type="entry name" value="TruB_N"/>
    <property type="match status" value="1"/>
</dbReference>